<name>A0A931CJD6_9ACTN</name>
<evidence type="ECO:0000256" key="1">
    <source>
        <dbReference type="SAM" id="Phobius"/>
    </source>
</evidence>
<accession>A0A931CJD6</accession>
<evidence type="ECO:0000259" key="2">
    <source>
        <dbReference type="Pfam" id="PF13559"/>
    </source>
</evidence>
<gene>
    <name evidence="3" type="ORF">I4J89_31625</name>
</gene>
<keyword evidence="4" id="KW-1185">Reference proteome</keyword>
<evidence type="ECO:0000313" key="3">
    <source>
        <dbReference type="EMBL" id="MBG0566005.1"/>
    </source>
</evidence>
<keyword evidence="1" id="KW-0472">Membrane</keyword>
<keyword evidence="1" id="KW-1133">Transmembrane helix</keyword>
<dbReference type="InterPro" id="IPR025403">
    <property type="entry name" value="TgpA-like_C"/>
</dbReference>
<keyword evidence="1" id="KW-0812">Transmembrane</keyword>
<comment type="caution">
    <text evidence="3">The sequence shown here is derived from an EMBL/GenBank/DDBJ whole genome shotgun (WGS) entry which is preliminary data.</text>
</comment>
<reference evidence="3" key="1">
    <citation type="submission" date="2020-11" db="EMBL/GenBank/DDBJ databases">
        <title>Isolation and identification of active actinomycetes.</title>
        <authorList>
            <person name="Sun X."/>
        </authorList>
    </citation>
    <scope>NUCLEOTIDE SEQUENCE</scope>
    <source>
        <strain evidence="3">NEAU-A11</strain>
    </source>
</reference>
<proteinExistence type="predicted"/>
<dbReference type="RefSeq" id="WP_196417765.1">
    <property type="nucleotide sequence ID" value="NZ_JADQTO010000017.1"/>
</dbReference>
<dbReference type="Proteomes" id="UP000598146">
    <property type="component" value="Unassembled WGS sequence"/>
</dbReference>
<dbReference type="EMBL" id="JADQTO010000017">
    <property type="protein sequence ID" value="MBG0566005.1"/>
    <property type="molecule type" value="Genomic_DNA"/>
</dbReference>
<organism evidence="3 4">
    <name type="scientific">Actinoplanes aureus</name>
    <dbReference type="NCBI Taxonomy" id="2792083"/>
    <lineage>
        <taxon>Bacteria</taxon>
        <taxon>Bacillati</taxon>
        <taxon>Actinomycetota</taxon>
        <taxon>Actinomycetes</taxon>
        <taxon>Micromonosporales</taxon>
        <taxon>Micromonosporaceae</taxon>
        <taxon>Actinoplanes</taxon>
    </lineage>
</organism>
<feature type="transmembrane region" description="Helical" evidence="1">
    <location>
        <begin position="20"/>
        <end position="39"/>
    </location>
</feature>
<protein>
    <submittedName>
        <fullName evidence="3">DUF4129 domain-containing protein</fullName>
    </submittedName>
</protein>
<sequence>MTRAYDEFVAAVFDVVPPQLMLLLLLVVTSLVAVLWYTYPAWIPRRFPRLRAPRMNAPRMRLPRFRLRLPRWDWRRLLWWRRRKRTRAAPAPAPEPTVELPPSPVAATDPHLADRLAAEGRYAEAIRQRLRDTVADLTRAGVIAPQPGWTAAELSALAATNRPPLGPALGGATDLFSQVWYGRLTAGADHDAHMRRLTGEVRAALQPGGVR</sequence>
<feature type="domain" description="Protein-glutamine gamma-glutamyltransferase-like C-terminal" evidence="2">
    <location>
        <begin position="130"/>
        <end position="197"/>
    </location>
</feature>
<evidence type="ECO:0000313" key="4">
    <source>
        <dbReference type="Proteomes" id="UP000598146"/>
    </source>
</evidence>
<dbReference type="Pfam" id="PF13559">
    <property type="entry name" value="DUF4129"/>
    <property type="match status" value="1"/>
</dbReference>
<dbReference type="AlphaFoldDB" id="A0A931CJD6"/>